<dbReference type="SMR" id="A0A364URZ3"/>
<evidence type="ECO:0000313" key="7">
    <source>
        <dbReference type="Proteomes" id="UP000814367"/>
    </source>
</evidence>
<dbReference type="InterPro" id="IPR016181">
    <property type="entry name" value="Acyl_CoA_acyltransferase"/>
</dbReference>
<dbReference type="Gene3D" id="3.40.630.30">
    <property type="match status" value="1"/>
</dbReference>
<dbReference type="SUPFAM" id="SSF55729">
    <property type="entry name" value="Acyl-CoA N-acyltransferases (Nat)"/>
    <property type="match status" value="1"/>
</dbReference>
<dbReference type="EMBL" id="QSTD01000002">
    <property type="protein sequence ID" value="RGM31322.1"/>
    <property type="molecule type" value="Genomic_DNA"/>
</dbReference>
<dbReference type="Proteomes" id="UP000814367">
    <property type="component" value="Unassembled WGS sequence"/>
</dbReference>
<dbReference type="Proteomes" id="UP000261016">
    <property type="component" value="Unassembled WGS sequence"/>
</dbReference>
<sequence length="133" mass="14671">MVDIKHLAPSVEDYLKLRIDAGLSAKSIEAAQRGLPNACFNVTLYHDSSLIGMGRIVGDGGTALQIVDIAVHPDYQGQGYGRTIMEHIMQYVHDNAVKGTYVSLMADYPADKLYEKFGFQSTEPHSTGMYILF</sequence>
<reference evidence="2 7" key="3">
    <citation type="submission" date="2020-03" db="EMBL/GenBank/DDBJ databases">
        <title>Comparative genetics of Staphylococcus warneri persistents from caprine mastitis.</title>
        <authorList>
            <person name="Franca C.A."/>
            <person name="Rosa D.S."/>
            <person name="Silva A."/>
            <person name="Rodrigues D.L.N."/>
            <person name="Santos R.G."/>
            <person name="Castillo R.E.H."/>
            <person name="Moreira M.A.S."/>
            <person name="Lima M.C."/>
            <person name="Gouveia G.V."/>
            <person name="Gouveia J.J.S."/>
            <person name="Souza R.F.S."/>
            <person name="Bertram B."/>
            <person name="Azevedo V."/>
            <person name="Costa M."/>
        </authorList>
    </citation>
    <scope>NUCLEOTIDE SEQUENCE [LARGE SCALE GENOMIC DNA]</scope>
    <source>
        <strain evidence="2 7">Cap 9.2</strain>
    </source>
</reference>
<dbReference type="PANTHER" id="PTHR43233:SF1">
    <property type="entry name" value="FAMILY N-ACETYLTRANSFERASE, PUTATIVE (AFU_ORTHOLOGUE AFUA_6G03350)-RELATED"/>
    <property type="match status" value="1"/>
</dbReference>
<evidence type="ECO:0000313" key="4">
    <source>
        <dbReference type="EMBL" id="RGM31322.1"/>
    </source>
</evidence>
<feature type="domain" description="N-acetyltransferase" evidence="1">
    <location>
        <begin position="1"/>
        <end position="133"/>
    </location>
</feature>
<dbReference type="InterPro" id="IPR000182">
    <property type="entry name" value="GNAT_dom"/>
</dbReference>
<accession>A0A364URZ3</accession>
<keyword evidence="4" id="KW-0808">Transferase</keyword>
<evidence type="ECO:0000313" key="3">
    <source>
        <dbReference type="EMBL" id="NBH30754.1"/>
    </source>
</evidence>
<evidence type="ECO:0000313" key="6">
    <source>
        <dbReference type="Proteomes" id="UP000481807"/>
    </source>
</evidence>
<organism evidence="4 5">
    <name type="scientific">Staphylococcus warneri</name>
    <dbReference type="NCBI Taxonomy" id="1292"/>
    <lineage>
        <taxon>Bacteria</taxon>
        <taxon>Bacillati</taxon>
        <taxon>Bacillota</taxon>
        <taxon>Bacilli</taxon>
        <taxon>Bacillales</taxon>
        <taxon>Staphylococcaceae</taxon>
        <taxon>Staphylococcus</taxon>
    </lineage>
</organism>
<dbReference type="RefSeq" id="WP_002467386.1">
    <property type="nucleotide sequence ID" value="NZ_CABMFV010000002.1"/>
</dbReference>
<evidence type="ECO:0000313" key="2">
    <source>
        <dbReference type="EMBL" id="MCG6224917.1"/>
    </source>
</evidence>
<dbReference type="CDD" id="cd04301">
    <property type="entry name" value="NAT_SF"/>
    <property type="match status" value="1"/>
</dbReference>
<evidence type="ECO:0000313" key="5">
    <source>
        <dbReference type="Proteomes" id="UP000261016"/>
    </source>
</evidence>
<dbReference type="Pfam" id="PF00583">
    <property type="entry name" value="Acetyltransf_1"/>
    <property type="match status" value="1"/>
</dbReference>
<comment type="caution">
    <text evidence="4">The sequence shown here is derived from an EMBL/GenBank/DDBJ whole genome shotgun (WGS) entry which is preliminary data.</text>
</comment>
<dbReference type="PANTHER" id="PTHR43233">
    <property type="entry name" value="FAMILY N-ACETYLTRANSFERASE, PUTATIVE (AFU_ORTHOLOGUE AFUA_6G03350)-RELATED"/>
    <property type="match status" value="1"/>
</dbReference>
<dbReference type="InterPro" id="IPR053144">
    <property type="entry name" value="Acetyltransferase_Butenolide"/>
</dbReference>
<dbReference type="EMBL" id="QXWP01000003">
    <property type="protein sequence ID" value="NBH30754.1"/>
    <property type="molecule type" value="Genomic_DNA"/>
</dbReference>
<evidence type="ECO:0000259" key="1">
    <source>
        <dbReference type="PROSITE" id="PS51186"/>
    </source>
</evidence>
<dbReference type="GO" id="GO:0016747">
    <property type="term" value="F:acyltransferase activity, transferring groups other than amino-acyl groups"/>
    <property type="evidence" value="ECO:0007669"/>
    <property type="project" value="InterPro"/>
</dbReference>
<gene>
    <name evidence="3" type="ORF">D3Z30_07130</name>
    <name evidence="4" type="ORF">DXC19_07135</name>
    <name evidence="2" type="ORF">G8J23_02650</name>
</gene>
<protein>
    <submittedName>
        <fullName evidence="2 4">N-acetyltransferase</fullName>
    </submittedName>
</protein>
<reference evidence="3 6" key="2">
    <citation type="submission" date="2018-08" db="EMBL/GenBank/DDBJ databases">
        <title>Murine metabolic-syndrome-specific gut microbial biobank.</title>
        <authorList>
            <person name="Liu C."/>
        </authorList>
    </citation>
    <scope>NUCLEOTIDE SEQUENCE [LARGE SCALE GENOMIC DNA]</scope>
    <source>
        <strain evidence="3 6">1XD21-27</strain>
    </source>
</reference>
<dbReference type="EMBL" id="JAANHJ010000001">
    <property type="protein sequence ID" value="MCG6224917.1"/>
    <property type="molecule type" value="Genomic_DNA"/>
</dbReference>
<reference evidence="4 5" key="1">
    <citation type="submission" date="2018-08" db="EMBL/GenBank/DDBJ databases">
        <title>A genome reference for cultivated species of the human gut microbiota.</title>
        <authorList>
            <person name="Zou Y."/>
            <person name="Xue W."/>
            <person name="Luo G."/>
        </authorList>
    </citation>
    <scope>NUCLEOTIDE SEQUENCE [LARGE SCALE GENOMIC DNA]</scope>
    <source>
        <strain evidence="4 5">OM08-17AT</strain>
    </source>
</reference>
<name>A0A364URZ3_STAWA</name>
<proteinExistence type="predicted"/>
<dbReference type="AlphaFoldDB" id="A0A364URZ3"/>
<keyword evidence="7" id="KW-1185">Reference proteome</keyword>
<dbReference type="PROSITE" id="PS51186">
    <property type="entry name" value="GNAT"/>
    <property type="match status" value="1"/>
</dbReference>
<dbReference type="Proteomes" id="UP000481807">
    <property type="component" value="Unassembled WGS sequence"/>
</dbReference>